<organism evidence="2 3">
    <name type="scientific">Fistulina hepatica ATCC 64428</name>
    <dbReference type="NCBI Taxonomy" id="1128425"/>
    <lineage>
        <taxon>Eukaryota</taxon>
        <taxon>Fungi</taxon>
        <taxon>Dikarya</taxon>
        <taxon>Basidiomycota</taxon>
        <taxon>Agaricomycotina</taxon>
        <taxon>Agaricomycetes</taxon>
        <taxon>Agaricomycetidae</taxon>
        <taxon>Agaricales</taxon>
        <taxon>Fistulinaceae</taxon>
        <taxon>Fistulina</taxon>
    </lineage>
</organism>
<dbReference type="Proteomes" id="UP000054144">
    <property type="component" value="Unassembled WGS sequence"/>
</dbReference>
<dbReference type="OrthoDB" id="94039at2759"/>
<dbReference type="AlphaFoldDB" id="A0A0D7AH81"/>
<evidence type="ECO:0000313" key="3">
    <source>
        <dbReference type="Proteomes" id="UP000054144"/>
    </source>
</evidence>
<reference evidence="2 3" key="1">
    <citation type="journal article" date="2015" name="Fungal Genet. Biol.">
        <title>Evolution of novel wood decay mechanisms in Agaricales revealed by the genome sequences of Fistulina hepatica and Cylindrobasidium torrendii.</title>
        <authorList>
            <person name="Floudas D."/>
            <person name="Held B.W."/>
            <person name="Riley R."/>
            <person name="Nagy L.G."/>
            <person name="Koehler G."/>
            <person name="Ransdell A.S."/>
            <person name="Younus H."/>
            <person name="Chow J."/>
            <person name="Chiniquy J."/>
            <person name="Lipzen A."/>
            <person name="Tritt A."/>
            <person name="Sun H."/>
            <person name="Haridas S."/>
            <person name="LaButti K."/>
            <person name="Ohm R.A."/>
            <person name="Kues U."/>
            <person name="Blanchette R.A."/>
            <person name="Grigoriev I.V."/>
            <person name="Minto R.E."/>
            <person name="Hibbett D.S."/>
        </authorList>
    </citation>
    <scope>NUCLEOTIDE SEQUENCE [LARGE SCALE GENOMIC DNA]</scope>
    <source>
        <strain evidence="2 3">ATCC 64428</strain>
    </source>
</reference>
<protein>
    <recommendedName>
        <fullName evidence="1">AB hydrolase-1 domain-containing protein</fullName>
    </recommendedName>
</protein>
<sequence>MAELSSRVYTFDPRPDYPLQCTVKRHWDPASPHLVNPDAYTLILSHGTSFHKEQWEPALDDFYALVRDGHNRLPIRDAWVIECPNHGDSAELNEKALDWGYEVTFRWEEYAHMIHLFVHGLGRGVDIDFSKRKLIGVGHSMGAVAFIDAMSFFPKIKPERLVLIEPMILTKATNSGTQGRFFYNSAKNRRDIWPSKEDAYTGMKGRPAYKMWDDRVLRIYANHGLRPLPTSTYPDKHEGVTLKCTRQQELATYNDPQASSRIFDFLGHVVKRVPTHLIVGTIDNPALPLIVKDEVIRFAAGGAQNLVTIGHVERASHLVVQENPTGVARELYQALTTPLSATRFKL</sequence>
<name>A0A0D7AH81_9AGAR</name>
<accession>A0A0D7AH81</accession>
<dbReference type="Pfam" id="PF12697">
    <property type="entry name" value="Abhydrolase_6"/>
    <property type="match status" value="1"/>
</dbReference>
<dbReference type="InterPro" id="IPR000073">
    <property type="entry name" value="AB_hydrolase_1"/>
</dbReference>
<evidence type="ECO:0000313" key="2">
    <source>
        <dbReference type="EMBL" id="KIY49680.1"/>
    </source>
</evidence>
<gene>
    <name evidence="2" type="ORF">FISHEDRAFT_65118</name>
</gene>
<proteinExistence type="predicted"/>
<dbReference type="Gene3D" id="3.40.50.1820">
    <property type="entry name" value="alpha/beta hydrolase"/>
    <property type="match status" value="1"/>
</dbReference>
<dbReference type="EMBL" id="KN881721">
    <property type="protein sequence ID" value="KIY49680.1"/>
    <property type="molecule type" value="Genomic_DNA"/>
</dbReference>
<feature type="domain" description="AB hydrolase-1" evidence="1">
    <location>
        <begin position="42"/>
        <end position="329"/>
    </location>
</feature>
<dbReference type="InterPro" id="IPR029058">
    <property type="entry name" value="AB_hydrolase_fold"/>
</dbReference>
<evidence type="ECO:0000259" key="1">
    <source>
        <dbReference type="Pfam" id="PF12697"/>
    </source>
</evidence>
<dbReference type="SUPFAM" id="SSF53474">
    <property type="entry name" value="alpha/beta-Hydrolases"/>
    <property type="match status" value="1"/>
</dbReference>
<keyword evidence="3" id="KW-1185">Reference proteome</keyword>